<proteinExistence type="predicted"/>
<dbReference type="SUPFAM" id="SSF47413">
    <property type="entry name" value="lambda repressor-like DNA-binding domains"/>
    <property type="match status" value="1"/>
</dbReference>
<dbReference type="SMART" id="SM00354">
    <property type="entry name" value="HTH_LACI"/>
    <property type="match status" value="1"/>
</dbReference>
<dbReference type="GO" id="GO:0003677">
    <property type="term" value="F:DNA binding"/>
    <property type="evidence" value="ECO:0007669"/>
    <property type="project" value="UniProtKB-KW"/>
</dbReference>
<reference evidence="6" key="1">
    <citation type="journal article" date="2019" name="Int. J. Syst. Evol. Microbiol.">
        <title>The Global Catalogue of Microorganisms (GCM) 10K type strain sequencing project: providing services to taxonomists for standard genome sequencing and annotation.</title>
        <authorList>
            <consortium name="The Broad Institute Genomics Platform"/>
            <consortium name="The Broad Institute Genome Sequencing Center for Infectious Disease"/>
            <person name="Wu L."/>
            <person name="Ma J."/>
        </authorList>
    </citation>
    <scope>NUCLEOTIDE SEQUENCE [LARGE SCALE GENOMIC DNA]</scope>
    <source>
        <strain evidence="6">JCM 17024</strain>
    </source>
</reference>
<evidence type="ECO:0000256" key="1">
    <source>
        <dbReference type="ARBA" id="ARBA00023015"/>
    </source>
</evidence>
<evidence type="ECO:0000259" key="4">
    <source>
        <dbReference type="PROSITE" id="PS50932"/>
    </source>
</evidence>
<dbReference type="Pfam" id="PF00356">
    <property type="entry name" value="LacI"/>
    <property type="match status" value="1"/>
</dbReference>
<dbReference type="InterPro" id="IPR028082">
    <property type="entry name" value="Peripla_BP_I"/>
</dbReference>
<dbReference type="Pfam" id="PF13377">
    <property type="entry name" value="Peripla_BP_3"/>
    <property type="match status" value="1"/>
</dbReference>
<dbReference type="Gene3D" id="3.40.50.2300">
    <property type="match status" value="2"/>
</dbReference>
<comment type="caution">
    <text evidence="5">The sequence shown here is derived from an EMBL/GenBank/DDBJ whole genome shotgun (WGS) entry which is preliminary data.</text>
</comment>
<dbReference type="CDD" id="cd01392">
    <property type="entry name" value="HTH_LacI"/>
    <property type="match status" value="1"/>
</dbReference>
<dbReference type="Gene3D" id="1.10.260.40">
    <property type="entry name" value="lambda repressor-like DNA-binding domains"/>
    <property type="match status" value="1"/>
</dbReference>
<dbReference type="InterPro" id="IPR046335">
    <property type="entry name" value="LacI/GalR-like_sensor"/>
</dbReference>
<feature type="domain" description="HTH lacI-type" evidence="4">
    <location>
        <begin position="2"/>
        <end position="56"/>
    </location>
</feature>
<organism evidence="5 6">
    <name type="scientific">Microbacterium soli</name>
    <dbReference type="NCBI Taxonomy" id="446075"/>
    <lineage>
        <taxon>Bacteria</taxon>
        <taxon>Bacillati</taxon>
        <taxon>Actinomycetota</taxon>
        <taxon>Actinomycetes</taxon>
        <taxon>Micrococcales</taxon>
        <taxon>Microbacteriaceae</taxon>
        <taxon>Microbacterium</taxon>
    </lineage>
</organism>
<keyword evidence="3" id="KW-0804">Transcription</keyword>
<accession>A0ABP7NBW6</accession>
<gene>
    <name evidence="5" type="ORF">GCM10022383_20470</name>
</gene>
<dbReference type="EMBL" id="BAABCP010000001">
    <property type="protein sequence ID" value="GAA3942535.1"/>
    <property type="molecule type" value="Genomic_DNA"/>
</dbReference>
<dbReference type="CDD" id="cd06267">
    <property type="entry name" value="PBP1_LacI_sugar_binding-like"/>
    <property type="match status" value="1"/>
</dbReference>
<dbReference type="Proteomes" id="UP001501591">
    <property type="component" value="Unassembled WGS sequence"/>
</dbReference>
<keyword evidence="1" id="KW-0805">Transcription regulation</keyword>
<keyword evidence="6" id="KW-1185">Reference proteome</keyword>
<dbReference type="RefSeq" id="WP_344819470.1">
    <property type="nucleotide sequence ID" value="NZ_BAABCP010000001.1"/>
</dbReference>
<name>A0ABP7NBW6_9MICO</name>
<protein>
    <submittedName>
        <fullName evidence="5">LacI family DNA-binding transcriptional regulator</fullName>
    </submittedName>
</protein>
<dbReference type="SUPFAM" id="SSF53822">
    <property type="entry name" value="Periplasmic binding protein-like I"/>
    <property type="match status" value="1"/>
</dbReference>
<dbReference type="PANTHER" id="PTHR30146:SF109">
    <property type="entry name" value="HTH-TYPE TRANSCRIPTIONAL REGULATOR GALS"/>
    <property type="match status" value="1"/>
</dbReference>
<evidence type="ECO:0000313" key="6">
    <source>
        <dbReference type="Proteomes" id="UP001501591"/>
    </source>
</evidence>
<evidence type="ECO:0000256" key="2">
    <source>
        <dbReference type="ARBA" id="ARBA00023125"/>
    </source>
</evidence>
<dbReference type="PROSITE" id="PS50932">
    <property type="entry name" value="HTH_LACI_2"/>
    <property type="match status" value="1"/>
</dbReference>
<dbReference type="InterPro" id="IPR010982">
    <property type="entry name" value="Lambda_DNA-bd_dom_sf"/>
</dbReference>
<dbReference type="PANTHER" id="PTHR30146">
    <property type="entry name" value="LACI-RELATED TRANSCRIPTIONAL REPRESSOR"/>
    <property type="match status" value="1"/>
</dbReference>
<evidence type="ECO:0000256" key="3">
    <source>
        <dbReference type="ARBA" id="ARBA00023163"/>
    </source>
</evidence>
<keyword evidence="2 5" id="KW-0238">DNA-binding</keyword>
<dbReference type="InterPro" id="IPR000843">
    <property type="entry name" value="HTH_LacI"/>
</dbReference>
<evidence type="ECO:0000313" key="5">
    <source>
        <dbReference type="EMBL" id="GAA3942535.1"/>
    </source>
</evidence>
<sequence length="331" mass="35750">MPTSLDVARLAGVSQSTVSRALRDSPRVSPETRQRVRQAAEELEYVLQESGRSLSTRTSHRVAIISEALSNPYFAELVDYLRRLLAARGYKSVFLADSSDEILTSNMLTDGSYDGAVITTAARDSRLAADLRHREFPHVFVNRSVDDPLSVTCEFDNEKGAQLVAELLVKNGHKDIRMISGPSRFSTAYQRSSGLVVGLQRLGVDVGPDAIVECDYTIEGAGRAAALDILGGPNRPTALVCVNDFLAIGALNAARRLGIGVPDELTIIGFDDISYASWDLVALTTVRGDQQELASAGVAQLVEMMEGSTTPRRMVLDVDMVLRSTHGPATA</sequence>